<dbReference type="GO" id="GO:0005777">
    <property type="term" value="C:peroxisome"/>
    <property type="evidence" value="ECO:0007669"/>
    <property type="project" value="TreeGrafter"/>
</dbReference>
<keyword evidence="5" id="KW-1185">Reference proteome</keyword>
<comment type="caution">
    <text evidence="4">The sequence shown here is derived from an EMBL/GenBank/DDBJ whole genome shotgun (WGS) entry which is preliminary data.</text>
</comment>
<keyword evidence="1" id="KW-0444">Lipid biosynthesis</keyword>
<accession>A0A8K0D595</accession>
<feature type="region of interest" description="Disordered" evidence="2">
    <location>
        <begin position="335"/>
        <end position="361"/>
    </location>
</feature>
<proteinExistence type="inferred from homology"/>
<dbReference type="InterPro" id="IPR013120">
    <property type="entry name" value="FAR_NAD-bd"/>
</dbReference>
<sequence>MDSEIKPFYSNANIFITGGTGFFGKVIIQKLLRTCDDISGLYLIIREKKGKSTTERLGELFNDPVFNKLREENPEFLKKVHVVEGDCSRLGFGLNQSSRTLLIDKINIVFHCAATLNMDAKMKDAVDTNVQGLSELLDLCHEMRHLKSMVVVSTAYSNCTQSIIEEKFYDPPVQATTLVKLANELEERVLDEITPGLVSKWPNTYCYTKAVAENMLRERAKDLPVGLFRPSIGRTTRREHRDIIEEERIKFFNKYCKDAFNTNAWLLPCKIKDKRKKHVDSILRPVHPSDEKWTDAIEQTHSPMLSTYFPEDRQDDNEEVHIYSHEANRRSVGWIPKREDNGHRPISNASIWSRSKRSSQRTSDNCRGLVVFVLGSIEFCMDVGLSLSVRFARLKSQKDQLLVNDETYERTFRQSTGTARSETERVSKNSMINS</sequence>
<dbReference type="EC" id="1.2.1.84" evidence="1"/>
<dbReference type="GO" id="GO:0102965">
    <property type="term" value="F:alcohol-forming long-chain fatty acyl-CoA reductase activity"/>
    <property type="evidence" value="ECO:0007669"/>
    <property type="project" value="UniProtKB-EC"/>
</dbReference>
<keyword evidence="1" id="KW-0560">Oxidoreductase</keyword>
<dbReference type="OrthoDB" id="8195591at2759"/>
<dbReference type="SUPFAM" id="SSF51735">
    <property type="entry name" value="NAD(P)-binding Rossmann-fold domains"/>
    <property type="match status" value="1"/>
</dbReference>
<dbReference type="CDD" id="cd05236">
    <property type="entry name" value="FAR-N_SDR_e"/>
    <property type="match status" value="1"/>
</dbReference>
<name>A0A8K0D595_IGNLU</name>
<dbReference type="InterPro" id="IPR026055">
    <property type="entry name" value="FAR"/>
</dbReference>
<organism evidence="4 5">
    <name type="scientific">Ignelater luminosus</name>
    <name type="common">Cucubano</name>
    <name type="synonym">Pyrophorus luminosus</name>
    <dbReference type="NCBI Taxonomy" id="2038154"/>
    <lineage>
        <taxon>Eukaryota</taxon>
        <taxon>Metazoa</taxon>
        <taxon>Ecdysozoa</taxon>
        <taxon>Arthropoda</taxon>
        <taxon>Hexapoda</taxon>
        <taxon>Insecta</taxon>
        <taxon>Pterygota</taxon>
        <taxon>Neoptera</taxon>
        <taxon>Endopterygota</taxon>
        <taxon>Coleoptera</taxon>
        <taxon>Polyphaga</taxon>
        <taxon>Elateriformia</taxon>
        <taxon>Elateroidea</taxon>
        <taxon>Elateridae</taxon>
        <taxon>Agrypninae</taxon>
        <taxon>Pyrophorini</taxon>
        <taxon>Ignelater</taxon>
    </lineage>
</organism>
<evidence type="ECO:0000256" key="2">
    <source>
        <dbReference type="SAM" id="MobiDB-lite"/>
    </source>
</evidence>
<dbReference type="GO" id="GO:0080019">
    <property type="term" value="F:alcohol-forming very long-chain fatty acyl-CoA reductase activity"/>
    <property type="evidence" value="ECO:0007669"/>
    <property type="project" value="InterPro"/>
</dbReference>
<dbReference type="InterPro" id="IPR036291">
    <property type="entry name" value="NAD(P)-bd_dom_sf"/>
</dbReference>
<dbReference type="EMBL" id="VTPC01003670">
    <property type="protein sequence ID" value="KAF2898174.1"/>
    <property type="molecule type" value="Genomic_DNA"/>
</dbReference>
<dbReference type="PANTHER" id="PTHR11011">
    <property type="entry name" value="MALE STERILITY PROTEIN 2-RELATED"/>
    <property type="match status" value="1"/>
</dbReference>
<keyword evidence="1" id="KW-0443">Lipid metabolism</keyword>
<comment type="similarity">
    <text evidence="1">Belongs to the fatty acyl-CoA reductase family.</text>
</comment>
<evidence type="ECO:0000259" key="3">
    <source>
        <dbReference type="Pfam" id="PF07993"/>
    </source>
</evidence>
<gene>
    <name evidence="4" type="ORF">ILUMI_08000</name>
</gene>
<comment type="catalytic activity">
    <reaction evidence="1">
        <text>a long-chain fatty acyl-CoA + 2 NADPH + 2 H(+) = a long-chain primary fatty alcohol + 2 NADP(+) + CoA</text>
        <dbReference type="Rhea" id="RHEA:52716"/>
        <dbReference type="ChEBI" id="CHEBI:15378"/>
        <dbReference type="ChEBI" id="CHEBI:57287"/>
        <dbReference type="ChEBI" id="CHEBI:57783"/>
        <dbReference type="ChEBI" id="CHEBI:58349"/>
        <dbReference type="ChEBI" id="CHEBI:77396"/>
        <dbReference type="ChEBI" id="CHEBI:83139"/>
        <dbReference type="EC" id="1.2.1.84"/>
    </reaction>
</comment>
<reference evidence="4" key="1">
    <citation type="submission" date="2019-08" db="EMBL/GenBank/DDBJ databases">
        <title>The genome of the North American firefly Photinus pyralis.</title>
        <authorList>
            <consortium name="Photinus pyralis genome working group"/>
            <person name="Fallon T.R."/>
            <person name="Sander Lower S.E."/>
            <person name="Weng J.-K."/>
        </authorList>
    </citation>
    <scope>NUCLEOTIDE SEQUENCE</scope>
    <source>
        <strain evidence="4">TRF0915ILg1</strain>
        <tissue evidence="4">Whole body</tissue>
    </source>
</reference>
<protein>
    <recommendedName>
        <fullName evidence="1">Fatty acyl-CoA reductase</fullName>
        <ecNumber evidence="1">1.2.1.84</ecNumber>
    </recommendedName>
</protein>
<evidence type="ECO:0000313" key="5">
    <source>
        <dbReference type="Proteomes" id="UP000801492"/>
    </source>
</evidence>
<evidence type="ECO:0000313" key="4">
    <source>
        <dbReference type="EMBL" id="KAF2898174.1"/>
    </source>
</evidence>
<dbReference type="AlphaFoldDB" id="A0A8K0D595"/>
<feature type="domain" description="Thioester reductase (TE)" evidence="3">
    <location>
        <begin position="16"/>
        <end position="232"/>
    </location>
</feature>
<evidence type="ECO:0000256" key="1">
    <source>
        <dbReference type="RuleBase" id="RU363097"/>
    </source>
</evidence>
<dbReference type="Gene3D" id="3.40.50.720">
    <property type="entry name" value="NAD(P)-binding Rossmann-like Domain"/>
    <property type="match status" value="1"/>
</dbReference>
<dbReference type="PANTHER" id="PTHR11011:SF60">
    <property type="entry name" value="FATTY ACYL-COA REDUCTASE-RELATED"/>
    <property type="match status" value="1"/>
</dbReference>
<comment type="function">
    <text evidence="1">Catalyzes the reduction of fatty acyl-CoA to fatty alcohols.</text>
</comment>
<keyword evidence="1" id="KW-0521">NADP</keyword>
<dbReference type="GO" id="GO:0035336">
    <property type="term" value="P:long-chain fatty-acyl-CoA metabolic process"/>
    <property type="evidence" value="ECO:0007669"/>
    <property type="project" value="TreeGrafter"/>
</dbReference>
<dbReference type="Proteomes" id="UP000801492">
    <property type="component" value="Unassembled WGS sequence"/>
</dbReference>
<feature type="region of interest" description="Disordered" evidence="2">
    <location>
        <begin position="413"/>
        <end position="434"/>
    </location>
</feature>
<dbReference type="Pfam" id="PF07993">
    <property type="entry name" value="NAD_binding_4"/>
    <property type="match status" value="1"/>
</dbReference>